<keyword evidence="4" id="KW-0862">Zinc</keyword>
<dbReference type="InterPro" id="IPR052416">
    <property type="entry name" value="GTF3C_component"/>
</dbReference>
<dbReference type="PROSITE" id="PS50294">
    <property type="entry name" value="WD_REPEATS_REGION"/>
    <property type="match status" value="1"/>
</dbReference>
<evidence type="ECO:0000259" key="7">
    <source>
        <dbReference type="PROSITE" id="PS50157"/>
    </source>
</evidence>
<keyword evidence="5" id="KW-0853">WD repeat</keyword>
<dbReference type="InterPro" id="IPR001680">
    <property type="entry name" value="WD40_rpt"/>
</dbReference>
<dbReference type="PROSITE" id="PS00028">
    <property type="entry name" value="ZINC_FINGER_C2H2_1"/>
    <property type="match status" value="2"/>
</dbReference>
<accession>A0A6P8HE97</accession>
<dbReference type="GO" id="GO:0003677">
    <property type="term" value="F:DNA binding"/>
    <property type="evidence" value="ECO:0007669"/>
    <property type="project" value="InterPro"/>
</dbReference>
<feature type="region of interest" description="Disordered" evidence="6">
    <location>
        <begin position="86"/>
        <end position="420"/>
    </location>
</feature>
<dbReference type="PROSITE" id="PS50157">
    <property type="entry name" value="ZINC_FINGER_C2H2_2"/>
    <property type="match status" value="1"/>
</dbReference>
<dbReference type="GO" id="GO:0006383">
    <property type="term" value="P:transcription by RNA polymerase III"/>
    <property type="evidence" value="ECO:0007669"/>
    <property type="project" value="TreeGrafter"/>
</dbReference>
<dbReference type="GO" id="GO:0008270">
    <property type="term" value="F:zinc ion binding"/>
    <property type="evidence" value="ECO:0007669"/>
    <property type="project" value="UniProtKB-KW"/>
</dbReference>
<feature type="compositionally biased region" description="Acidic residues" evidence="6">
    <location>
        <begin position="390"/>
        <end position="404"/>
    </location>
</feature>
<dbReference type="PANTHER" id="PTHR15052">
    <property type="entry name" value="RNA POLYMERASE III TRANSCRIPTION INITIATION FACTOR COMPLEX SUBUNIT"/>
    <property type="match status" value="1"/>
</dbReference>
<dbReference type="Pfam" id="PF00400">
    <property type="entry name" value="WD40"/>
    <property type="match status" value="1"/>
</dbReference>
<sequence length="1328" mass="149098">MSSLPESSQPTDRFSILDLDKIKAELESSGKIDCPTPTCKETFKSIWGLKFHLKKNSCNSPKFNCDKCNGAFQSRILLQQHVCGASKEDTDGSMKKGNKDDAKGDNDINVAPINTNVKTDSSESLTSNPEMLAPKRKRESCPKKKDELPIIPKENPTEISPTPGEDSLLKDEREIYQEVLVGREETCTTSVDPIQTPKPAIENVQVLTSPKRKRGRPRKTESPANKSSEKRTSRNPSELNKDSKNSGLESAKRDGINENTTKDTTNDQKQTGSANLQDFATPKRKRRGRPPKAKTNDLIGISSKVSDNSRDSSVQQNGVKSIKKRGRPRKITTDSPSVDVAKRSSARSASKKVNYAETKYDDSDDDSILDNDDDDDDDGASKKPKLDASIDGDDDDDDDDDDDGVNIKTPKPVKTTAQTEKQKLMASLKKQLKTGKISCANNCGKKFASIAGYNFHLEICGKERSTIKCDVCGKEYTTQAGLKYHMNANHPETEDEAEEEKDKKEETEGQETTIDSTEDASRRPRRAASRAKQKFREIEIEQKKIEISNKKSSYGSRSSTLDQHVKKLREDIITPTLIKTVKDELRENKEMVCPNEGCEKLFKAFIAFRNHYLQCGFDSCPYSCLLCGQGYNSIDGVRSHVEKFHGIDVDGDSRKDSVASGSEQEDSDESRDSDVDYKKSTDDESNEEEEEEDYDVIEEDESDVASSEGEDDDGGKKALQWDKHKKRYKVEMRRKDNRNSDMMLFVGRWNKTFREFEKWRKENFSKKEFFTQHIPTHNHWSRVRTSDVSGYMPTSTESPHFRIVRPNIEQHQNTLDTQLPVFTALPKDDSGVHGDRIFYAGGPVWELSWCPTPDGEQNANQYLIASAHKSFDTVHNAYEHHKEKGLLQVWNLGTLSNTSSSSGESPTLALTIAHDFGPIWRISWCPNGVWQSPPLTVDKDNNISRLGLMALACGDGIVRIISVPHPDDLLSRLSDLSNVEANETDENKSINKIMVQCVPHVELYPCPLNATYNGRRGQALCVEWSVVEPYNKVAAGFSDGTAVVWNLLTESPLLRKSTGKEKLTLRLAPNMFIKAHSSLIRDLAFCPGNDDFLVTGSHDRSYKIWDLTSSISPVYVTKKGLPYEVEWPFCANGFLYCEDIIYFKDEPSVRIFNLAGVKPLPRVCLKFPSSPYTLSFNSWINVFASADVAGNVVLGKMISSGEEKWDLYKTKLEDLEASGETPDSTDDVAAQLKEKSRSLTEETSISRIVFEDRNTLQFQFLVSKNNNKELDEKLHPVPYNCSTLQAVHKVRWNPNKQALTWIATGGASGLVRIHHIRQVEPRHLKSAS</sequence>
<comment type="subcellular location">
    <subcellularLocation>
        <location evidence="1">Nucleus</location>
    </subcellularLocation>
</comment>
<feature type="compositionally biased region" description="Basic and acidic residues" evidence="6">
    <location>
        <begin position="670"/>
        <end position="682"/>
    </location>
</feature>
<dbReference type="RefSeq" id="XP_031550880.1">
    <property type="nucleotide sequence ID" value="XM_031695020.1"/>
</dbReference>
<dbReference type="PRINTS" id="PR00929">
    <property type="entry name" value="ATHOOK"/>
</dbReference>
<protein>
    <submittedName>
        <fullName evidence="9">Uncharacterized protein LOC116288250</fullName>
    </submittedName>
</protein>
<dbReference type="InterPro" id="IPR013087">
    <property type="entry name" value="Znf_C2H2_type"/>
</dbReference>
<dbReference type="GO" id="GO:0005634">
    <property type="term" value="C:nucleus"/>
    <property type="evidence" value="ECO:0007669"/>
    <property type="project" value="UniProtKB-SubCell"/>
</dbReference>
<proteinExistence type="predicted"/>
<feature type="repeat" description="WD" evidence="5">
    <location>
        <begin position="1073"/>
        <end position="1109"/>
    </location>
</feature>
<feature type="compositionally biased region" description="Basic and acidic residues" evidence="6">
    <location>
        <begin position="648"/>
        <end position="657"/>
    </location>
</feature>
<dbReference type="Gene3D" id="2.130.10.10">
    <property type="entry name" value="YVTN repeat-like/Quinoprotein amine dehydrogenase"/>
    <property type="match status" value="1"/>
</dbReference>
<evidence type="ECO:0000256" key="4">
    <source>
        <dbReference type="PROSITE-ProRule" id="PRU00042"/>
    </source>
</evidence>
<evidence type="ECO:0000313" key="9">
    <source>
        <dbReference type="RefSeq" id="XP_031550880.1"/>
    </source>
</evidence>
<feature type="compositionally biased region" description="Basic and acidic residues" evidence="6">
    <location>
        <begin position="167"/>
        <end position="186"/>
    </location>
</feature>
<evidence type="ECO:0000256" key="3">
    <source>
        <dbReference type="ARBA" id="ARBA00023242"/>
    </source>
</evidence>
<feature type="compositionally biased region" description="Basic and acidic residues" evidence="6">
    <location>
        <begin position="379"/>
        <end position="388"/>
    </location>
</feature>
<keyword evidence="4" id="KW-0479">Metal-binding</keyword>
<feature type="compositionally biased region" description="Polar residues" evidence="6">
    <location>
        <begin position="112"/>
        <end position="129"/>
    </location>
</feature>
<dbReference type="Proteomes" id="UP000515163">
    <property type="component" value="Unplaced"/>
</dbReference>
<keyword evidence="4" id="KW-0863">Zinc-finger</keyword>
<dbReference type="InterPro" id="IPR036236">
    <property type="entry name" value="Znf_C2H2_sf"/>
</dbReference>
<dbReference type="Gene3D" id="3.30.160.60">
    <property type="entry name" value="Classic Zinc Finger"/>
    <property type="match status" value="3"/>
</dbReference>
<evidence type="ECO:0000256" key="5">
    <source>
        <dbReference type="PROSITE-ProRule" id="PRU00221"/>
    </source>
</evidence>
<feature type="compositionally biased region" description="Low complexity" evidence="6">
    <location>
        <begin position="302"/>
        <end position="314"/>
    </location>
</feature>
<feature type="compositionally biased region" description="Basic and acidic residues" evidence="6">
    <location>
        <begin position="139"/>
        <end position="148"/>
    </location>
</feature>
<dbReference type="GO" id="GO:0000127">
    <property type="term" value="C:transcription factor TFIIIC complex"/>
    <property type="evidence" value="ECO:0007669"/>
    <property type="project" value="TreeGrafter"/>
</dbReference>
<evidence type="ECO:0000256" key="2">
    <source>
        <dbReference type="ARBA" id="ARBA00023163"/>
    </source>
</evidence>
<dbReference type="SMART" id="SM00355">
    <property type="entry name" value="ZnF_C2H2"/>
    <property type="match status" value="5"/>
</dbReference>
<feature type="region of interest" description="Disordered" evidence="6">
    <location>
        <begin position="648"/>
        <end position="720"/>
    </location>
</feature>
<dbReference type="GeneID" id="116288250"/>
<dbReference type="SMART" id="SM00320">
    <property type="entry name" value="WD40"/>
    <property type="match status" value="4"/>
</dbReference>
<feature type="region of interest" description="Disordered" evidence="6">
    <location>
        <begin position="487"/>
        <end position="534"/>
    </location>
</feature>
<reference evidence="9" key="1">
    <citation type="submission" date="2025-08" db="UniProtKB">
        <authorList>
            <consortium name="RefSeq"/>
        </authorList>
    </citation>
    <scope>IDENTIFICATION</scope>
</reference>
<keyword evidence="3" id="KW-0539">Nucleus</keyword>
<keyword evidence="8" id="KW-1185">Reference proteome</keyword>
<keyword evidence="2" id="KW-0804">Transcription</keyword>
<feature type="compositionally biased region" description="Basic residues" evidence="6">
    <location>
        <begin position="523"/>
        <end position="533"/>
    </location>
</feature>
<feature type="compositionally biased region" description="Acidic residues" evidence="6">
    <location>
        <begin position="683"/>
        <end position="713"/>
    </location>
</feature>
<evidence type="ECO:0000313" key="8">
    <source>
        <dbReference type="Proteomes" id="UP000515163"/>
    </source>
</evidence>
<dbReference type="InterPro" id="IPR017956">
    <property type="entry name" value="AT_hook_DNA-bd_motif"/>
</dbReference>
<evidence type="ECO:0000256" key="1">
    <source>
        <dbReference type="ARBA" id="ARBA00004123"/>
    </source>
</evidence>
<organism evidence="8 9">
    <name type="scientific">Actinia tenebrosa</name>
    <name type="common">Australian red waratah sea anemone</name>
    <dbReference type="NCBI Taxonomy" id="6105"/>
    <lineage>
        <taxon>Eukaryota</taxon>
        <taxon>Metazoa</taxon>
        <taxon>Cnidaria</taxon>
        <taxon>Anthozoa</taxon>
        <taxon>Hexacorallia</taxon>
        <taxon>Actiniaria</taxon>
        <taxon>Actiniidae</taxon>
        <taxon>Actinia</taxon>
    </lineage>
</organism>
<feature type="compositionally biased region" description="Basic and acidic residues" evidence="6">
    <location>
        <begin position="239"/>
        <end position="266"/>
    </location>
</feature>
<dbReference type="KEGG" id="aten:116288250"/>
<dbReference type="PROSITE" id="PS50082">
    <property type="entry name" value="WD_REPEATS_2"/>
    <property type="match status" value="1"/>
</dbReference>
<feature type="compositionally biased region" description="Basic and acidic residues" evidence="6">
    <location>
        <begin position="86"/>
        <end position="106"/>
    </location>
</feature>
<feature type="compositionally biased region" description="Basic residues" evidence="6">
    <location>
        <begin position="282"/>
        <end position="292"/>
    </location>
</feature>
<gene>
    <name evidence="9" type="primary">LOC116288250</name>
</gene>
<feature type="compositionally biased region" description="Basic residues" evidence="6">
    <location>
        <begin position="321"/>
        <end position="330"/>
    </location>
</feature>
<dbReference type="InterPro" id="IPR036322">
    <property type="entry name" value="WD40_repeat_dom_sf"/>
</dbReference>
<dbReference type="OrthoDB" id="4703at2759"/>
<name>A0A6P8HE97_ACTTE</name>
<dbReference type="PANTHER" id="PTHR15052:SF2">
    <property type="entry name" value="GENERAL TRANSCRIPTION FACTOR 3C POLYPEPTIDE 2"/>
    <property type="match status" value="1"/>
</dbReference>
<dbReference type="InParanoid" id="A0A6P8HE97"/>
<dbReference type="InterPro" id="IPR015943">
    <property type="entry name" value="WD40/YVTN_repeat-like_dom_sf"/>
</dbReference>
<dbReference type="SUPFAM" id="SSF50978">
    <property type="entry name" value="WD40 repeat-like"/>
    <property type="match status" value="1"/>
</dbReference>
<evidence type="ECO:0000256" key="6">
    <source>
        <dbReference type="SAM" id="MobiDB-lite"/>
    </source>
</evidence>
<feature type="compositionally biased region" description="Acidic residues" evidence="6">
    <location>
        <begin position="362"/>
        <end position="378"/>
    </location>
</feature>
<dbReference type="SMART" id="SM00384">
    <property type="entry name" value="AT_hook"/>
    <property type="match status" value="3"/>
</dbReference>
<feature type="domain" description="C2H2-type" evidence="7">
    <location>
        <begin position="467"/>
        <end position="495"/>
    </location>
</feature>
<dbReference type="SUPFAM" id="SSF57667">
    <property type="entry name" value="beta-beta-alpha zinc fingers"/>
    <property type="match status" value="2"/>
</dbReference>